<evidence type="ECO:0000313" key="3">
    <source>
        <dbReference type="Proteomes" id="UP001590950"/>
    </source>
</evidence>
<dbReference type="PANTHER" id="PTHR24148">
    <property type="entry name" value="ANKYRIN REPEAT DOMAIN-CONTAINING PROTEIN 39 HOMOLOG-RELATED"/>
    <property type="match status" value="1"/>
</dbReference>
<dbReference type="Pfam" id="PF06985">
    <property type="entry name" value="HET"/>
    <property type="match status" value="1"/>
</dbReference>
<dbReference type="PANTHER" id="PTHR24148:SF73">
    <property type="entry name" value="HET DOMAIN PROTEIN (AFU_ORTHOLOGUE AFUA_8G01020)"/>
    <property type="match status" value="1"/>
</dbReference>
<name>A0ABR4A813_9LECA</name>
<evidence type="ECO:0000259" key="1">
    <source>
        <dbReference type="Pfam" id="PF06985"/>
    </source>
</evidence>
<dbReference type="InterPro" id="IPR052895">
    <property type="entry name" value="HetReg/Transcr_Mod"/>
</dbReference>
<reference evidence="2 3" key="1">
    <citation type="submission" date="2024-09" db="EMBL/GenBank/DDBJ databases">
        <title>Rethinking Asexuality: The Enigmatic Case of Functional Sexual Genes in Lepraria (Stereocaulaceae).</title>
        <authorList>
            <person name="Doellman M."/>
            <person name="Sun Y."/>
            <person name="Barcenas-Pena A."/>
            <person name="Lumbsch H.T."/>
            <person name="Grewe F."/>
        </authorList>
    </citation>
    <scope>NUCLEOTIDE SEQUENCE [LARGE SCALE GENOMIC DNA]</scope>
    <source>
        <strain evidence="2 3">Mercado 3170</strain>
    </source>
</reference>
<dbReference type="Proteomes" id="UP001590950">
    <property type="component" value="Unassembled WGS sequence"/>
</dbReference>
<organism evidence="2 3">
    <name type="scientific">Stereocaulon virgatum</name>
    <dbReference type="NCBI Taxonomy" id="373712"/>
    <lineage>
        <taxon>Eukaryota</taxon>
        <taxon>Fungi</taxon>
        <taxon>Dikarya</taxon>
        <taxon>Ascomycota</taxon>
        <taxon>Pezizomycotina</taxon>
        <taxon>Lecanoromycetes</taxon>
        <taxon>OSLEUM clade</taxon>
        <taxon>Lecanoromycetidae</taxon>
        <taxon>Lecanorales</taxon>
        <taxon>Lecanorineae</taxon>
        <taxon>Stereocaulaceae</taxon>
        <taxon>Stereocaulon</taxon>
    </lineage>
</organism>
<keyword evidence="3" id="KW-1185">Reference proteome</keyword>
<dbReference type="EMBL" id="JBEFKJ010000025">
    <property type="protein sequence ID" value="KAL2039473.1"/>
    <property type="molecule type" value="Genomic_DNA"/>
</dbReference>
<gene>
    <name evidence="2" type="ORF">N7G274_007745</name>
</gene>
<feature type="domain" description="Heterokaryon incompatibility" evidence="1">
    <location>
        <begin position="4"/>
        <end position="122"/>
    </location>
</feature>
<accession>A0ABR4A813</accession>
<proteinExistence type="predicted"/>
<protein>
    <recommendedName>
        <fullName evidence="1">Heterokaryon incompatibility domain-containing protein</fullName>
    </recommendedName>
</protein>
<sequence>MIQGVQWPVTVNLEAGLRHLRHRSVPRTIWIDAICINQRCTEERMHQVQLMKTIYGDATVVRVWLGEKENRSKEAMWASEQIARERNVISLMKSKVINNQDLKKLLILLQRPWWSRVWVLQEVVLPKKVTIRCGRASLGEGSFKRLMKDVDFLPPGPDVVLNVKNFTDFHNFHQSWYNTSKRIIFLRRQKRSPSKDSPFEFTMILGHGVISHCSDP</sequence>
<evidence type="ECO:0000313" key="2">
    <source>
        <dbReference type="EMBL" id="KAL2039473.1"/>
    </source>
</evidence>
<comment type="caution">
    <text evidence="2">The sequence shown here is derived from an EMBL/GenBank/DDBJ whole genome shotgun (WGS) entry which is preliminary data.</text>
</comment>
<dbReference type="InterPro" id="IPR010730">
    <property type="entry name" value="HET"/>
</dbReference>